<feature type="compositionally biased region" description="Basic and acidic residues" evidence="1">
    <location>
        <begin position="181"/>
        <end position="194"/>
    </location>
</feature>
<feature type="compositionally biased region" description="Polar residues" evidence="1">
    <location>
        <begin position="100"/>
        <end position="109"/>
    </location>
</feature>
<reference evidence="3 4" key="1">
    <citation type="journal article" date="2016" name="Nat. Commun.">
        <title>Extremotolerant tardigrade genome and improved radiotolerance of human cultured cells by tardigrade-unique protein.</title>
        <authorList>
            <person name="Hashimoto T."/>
            <person name="Horikawa D.D."/>
            <person name="Saito Y."/>
            <person name="Kuwahara H."/>
            <person name="Kozuka-Hata H."/>
            <person name="Shin-I T."/>
            <person name="Minakuchi Y."/>
            <person name="Ohishi K."/>
            <person name="Motoyama A."/>
            <person name="Aizu T."/>
            <person name="Enomoto A."/>
            <person name="Kondo K."/>
            <person name="Tanaka S."/>
            <person name="Hara Y."/>
            <person name="Koshikawa S."/>
            <person name="Sagara H."/>
            <person name="Miura T."/>
            <person name="Yokobori S."/>
            <person name="Miyagawa K."/>
            <person name="Suzuki Y."/>
            <person name="Kubo T."/>
            <person name="Oyama M."/>
            <person name="Kohara Y."/>
            <person name="Fujiyama A."/>
            <person name="Arakawa K."/>
            <person name="Katayama T."/>
            <person name="Toyoda A."/>
            <person name="Kunieda T."/>
        </authorList>
    </citation>
    <scope>NUCLEOTIDE SEQUENCE [LARGE SCALE GENOMIC DNA]</scope>
    <source>
        <strain evidence="3 4">YOKOZUNA-1</strain>
    </source>
</reference>
<protein>
    <recommendedName>
        <fullName evidence="2">Aftiphilin clathrin-binding box domain-containing protein</fullName>
    </recommendedName>
</protein>
<feature type="region of interest" description="Disordered" evidence="1">
    <location>
        <begin position="430"/>
        <end position="462"/>
    </location>
</feature>
<keyword evidence="4" id="KW-1185">Reference proteome</keyword>
<dbReference type="EMBL" id="BDGG01000004">
    <property type="protein sequence ID" value="GAU98360.1"/>
    <property type="molecule type" value="Genomic_DNA"/>
</dbReference>
<evidence type="ECO:0000313" key="4">
    <source>
        <dbReference type="Proteomes" id="UP000186922"/>
    </source>
</evidence>
<feature type="region of interest" description="Disordered" evidence="1">
    <location>
        <begin position="181"/>
        <end position="202"/>
    </location>
</feature>
<feature type="region of interest" description="Disordered" evidence="1">
    <location>
        <begin position="67"/>
        <end position="167"/>
    </location>
</feature>
<dbReference type="OrthoDB" id="10676466at2759"/>
<comment type="caution">
    <text evidence="3">The sequence shown here is derived from an EMBL/GenBank/DDBJ whole genome shotgun (WGS) entry which is preliminary data.</text>
</comment>
<name>A0A1D1VBT6_RAMVA</name>
<proteinExistence type="predicted"/>
<evidence type="ECO:0000259" key="2">
    <source>
        <dbReference type="Pfam" id="PF15045"/>
    </source>
</evidence>
<feature type="domain" description="Aftiphilin clathrin-binding box" evidence="2">
    <location>
        <begin position="384"/>
        <end position="430"/>
    </location>
</feature>
<dbReference type="AlphaFoldDB" id="A0A1D1VBT6"/>
<dbReference type="InterPro" id="IPR029205">
    <property type="entry name" value="Clathrin-bd"/>
</dbReference>
<dbReference type="Proteomes" id="UP000186922">
    <property type="component" value="Unassembled WGS sequence"/>
</dbReference>
<feature type="compositionally biased region" description="Polar residues" evidence="1">
    <location>
        <begin position="69"/>
        <end position="81"/>
    </location>
</feature>
<feature type="compositionally biased region" description="Basic and acidic residues" evidence="1">
    <location>
        <begin position="244"/>
        <end position="253"/>
    </location>
</feature>
<gene>
    <name evidence="3" type="primary">RvY_09517-1</name>
    <name evidence="3" type="synonym">RvY_09517.1</name>
    <name evidence="3" type="ORF">RvY_09517</name>
</gene>
<feature type="compositionally biased region" description="Polar residues" evidence="1">
    <location>
        <begin position="128"/>
        <end position="141"/>
    </location>
</feature>
<feature type="compositionally biased region" description="Polar residues" evidence="1">
    <location>
        <begin position="436"/>
        <end position="454"/>
    </location>
</feature>
<evidence type="ECO:0000256" key="1">
    <source>
        <dbReference type="SAM" id="MobiDB-lite"/>
    </source>
</evidence>
<evidence type="ECO:0000313" key="3">
    <source>
        <dbReference type="EMBL" id="GAU98360.1"/>
    </source>
</evidence>
<sequence>MFLPPRISSSPPPFDDSESHDSPPDVGNISTNFSRINLDAEEDSASVRSFTLNESIPEQPVRFAEVKHVTNTQSHPGSSSPAYHAESEIFGVSDGEDDQWNVTSGTTAVSDIRQEEPNTWNHIAPVSASATKGETPFTTRSEIPLTDEVRSEPDVDVGSPSVPDATTSEFLAESEIISKAFTHDAERISPDTEARSPSVSLENVASTAQVLDQEDDWGWADSSFAQAHSELQIFETTLNGMDADSGHSSRDEPSVEEGTSLRGPSAASDDLHQTSKDSPLVRHGQAGPKGHEEPVTKPVVDDAEEEDNWAEFAEFSSAQPPGLSEEPEPAAPSAVVSVDMLPVEDDVSFEDTISTSFYENLHEEGPVPSLNLDSQIDTVPFSSSEDLWNRLKNLDETYALGFQWASSAIRKSLLSSLRLNYQSAFSMGNKDPVQLDGSNTSNDSHQNTPTVTGSDDSKTGKSDFRSLEVEDMLSLSSDAISTTNGNIGSSWATGAPPPATKTLPSYSQIPPITRLTANGINVTVRSAEEIDDVIKRFRDLSFMRSKVLVTSKRGTKPRFNKQP</sequence>
<accession>A0A1D1VBT6</accession>
<organism evidence="3 4">
    <name type="scientific">Ramazzottius varieornatus</name>
    <name type="common">Water bear</name>
    <name type="synonym">Tardigrade</name>
    <dbReference type="NCBI Taxonomy" id="947166"/>
    <lineage>
        <taxon>Eukaryota</taxon>
        <taxon>Metazoa</taxon>
        <taxon>Ecdysozoa</taxon>
        <taxon>Tardigrada</taxon>
        <taxon>Eutardigrada</taxon>
        <taxon>Parachela</taxon>
        <taxon>Hypsibioidea</taxon>
        <taxon>Ramazzottiidae</taxon>
        <taxon>Ramazzottius</taxon>
    </lineage>
</organism>
<feature type="region of interest" description="Disordered" evidence="1">
    <location>
        <begin position="235"/>
        <end position="332"/>
    </location>
</feature>
<dbReference type="Pfam" id="PF15045">
    <property type="entry name" value="Clathrin_bdg"/>
    <property type="match status" value="1"/>
</dbReference>
<feature type="region of interest" description="Disordered" evidence="1">
    <location>
        <begin position="1"/>
        <end position="31"/>
    </location>
</feature>